<protein>
    <submittedName>
        <fullName evidence="1">Uncharacterized protein</fullName>
    </submittedName>
</protein>
<dbReference type="KEGG" id="crx:CRECT_2344"/>
<dbReference type="Proteomes" id="UP000502377">
    <property type="component" value="Chromosome"/>
</dbReference>
<dbReference type="EMBL" id="CP012543">
    <property type="protein sequence ID" value="QCD47928.1"/>
    <property type="molecule type" value="Genomic_DNA"/>
</dbReference>
<name>A0A6G5QQB6_CAMRE</name>
<sequence>MREYKKYRGLVAFFAIAFGMLGYCEICRKAPFITSFADKTTKSQLSKIKFTRDG</sequence>
<evidence type="ECO:0000313" key="1">
    <source>
        <dbReference type="EMBL" id="QCD47928.1"/>
    </source>
</evidence>
<dbReference type="AlphaFoldDB" id="A0A6G5QQB6"/>
<evidence type="ECO:0000313" key="2">
    <source>
        <dbReference type="Proteomes" id="UP000502377"/>
    </source>
</evidence>
<gene>
    <name evidence="1" type="ORF">CRECT_2344</name>
</gene>
<reference evidence="1 2" key="1">
    <citation type="submission" date="2016-07" db="EMBL/GenBank/DDBJ databases">
        <title>Comparative genomics of the Campylobacter concisus group.</title>
        <authorList>
            <person name="Miller W.G."/>
            <person name="Yee E."/>
            <person name="Chapman M.H."/>
            <person name="Huynh S."/>
            <person name="Bono J.L."/>
            <person name="On S.L.W."/>
            <person name="StLeger J."/>
            <person name="Foster G."/>
            <person name="Parker C.T."/>
        </authorList>
    </citation>
    <scope>NUCLEOTIDE SEQUENCE [LARGE SCALE GENOMIC DNA]</scope>
    <source>
        <strain evidence="1 2">ATCC 33238</strain>
    </source>
</reference>
<organism evidence="1 2">
    <name type="scientific">Campylobacter rectus</name>
    <name type="common">Wolinella recta</name>
    <dbReference type="NCBI Taxonomy" id="203"/>
    <lineage>
        <taxon>Bacteria</taxon>
        <taxon>Pseudomonadati</taxon>
        <taxon>Campylobacterota</taxon>
        <taxon>Epsilonproteobacteria</taxon>
        <taxon>Campylobacterales</taxon>
        <taxon>Campylobacteraceae</taxon>
        <taxon>Campylobacter</taxon>
    </lineage>
</organism>
<dbReference type="RefSeq" id="WP_157752366.1">
    <property type="nucleotide sequence ID" value="NZ_CP012543.1"/>
</dbReference>
<accession>A0A6G5QQB6</accession>
<proteinExistence type="predicted"/>